<sequence length="356" mass="36269">MTVTTDPPGAIAAGGSRARSQGLRAALTVVRLGPVLLLVLIGGILTALNPLFVSPVNLGNVGLEASVVAILALGQLLVIITAGIDLSVGSVIAMSSVLGALWIRDLDLVTGWLVIPSMILAGGLAGAVNGTLFVKGRLPHPFLPTLAMLMVARGVALVVSDGQPITGMPASVTAIGSDRIGQIPLAVLLVVGLAVLVHVLLRHITWGQWIYAIGGNREAARRVGVPVNKVLISVYVFSGMCAGTAAIVVSGQTNSAYPTAGNLMELSAIAAVIIGGASFFGGRGTVVGTLVGALILGVIQNGLNLLNVQSSWQYVALGAAVVIAVELDVLRNHLETRLRVVRSEESEQPGAAGVPA</sequence>
<keyword evidence="10" id="KW-1185">Reference proteome</keyword>
<keyword evidence="6 8" id="KW-1133">Transmembrane helix</keyword>
<comment type="caution">
    <text evidence="9">The sequence shown here is derived from an EMBL/GenBank/DDBJ whole genome shotgun (WGS) entry which is preliminary data.</text>
</comment>
<evidence type="ECO:0000256" key="3">
    <source>
        <dbReference type="ARBA" id="ARBA00022475"/>
    </source>
</evidence>
<dbReference type="CDD" id="cd06579">
    <property type="entry name" value="TM_PBP1_transp_AraH_like"/>
    <property type="match status" value="1"/>
</dbReference>
<feature type="transmembrane region" description="Helical" evidence="8">
    <location>
        <begin position="141"/>
        <end position="160"/>
    </location>
</feature>
<keyword evidence="4" id="KW-0997">Cell inner membrane</keyword>
<reference evidence="9" key="1">
    <citation type="submission" date="2023-02" db="EMBL/GenBank/DDBJ databases">
        <title>Georgenia sp.10Sc9-8, isolated from a soil sample collected from the Taklamakan desert.</title>
        <authorList>
            <person name="Liu S."/>
        </authorList>
    </citation>
    <scope>NUCLEOTIDE SEQUENCE</scope>
    <source>
        <strain evidence="9">10Sc9-8</strain>
    </source>
</reference>
<proteinExistence type="predicted"/>
<feature type="transmembrane region" description="Helical" evidence="8">
    <location>
        <begin position="230"/>
        <end position="251"/>
    </location>
</feature>
<organism evidence="9 10">
    <name type="scientific">Georgenia halotolerans</name>
    <dbReference type="NCBI Taxonomy" id="3028317"/>
    <lineage>
        <taxon>Bacteria</taxon>
        <taxon>Bacillati</taxon>
        <taxon>Actinomycetota</taxon>
        <taxon>Actinomycetes</taxon>
        <taxon>Micrococcales</taxon>
        <taxon>Bogoriellaceae</taxon>
        <taxon>Georgenia</taxon>
    </lineage>
</organism>
<keyword evidence="5 8" id="KW-0812">Transmembrane</keyword>
<keyword evidence="3" id="KW-1003">Cell membrane</keyword>
<feature type="transmembrane region" description="Helical" evidence="8">
    <location>
        <begin position="58"/>
        <end position="79"/>
    </location>
</feature>
<feature type="transmembrane region" description="Helical" evidence="8">
    <location>
        <begin position="180"/>
        <end position="201"/>
    </location>
</feature>
<name>A0ABT5TZT6_9MICO</name>
<dbReference type="EMBL" id="JARACI010001127">
    <property type="protein sequence ID" value="MDD9207592.1"/>
    <property type="molecule type" value="Genomic_DNA"/>
</dbReference>
<dbReference type="Proteomes" id="UP001165561">
    <property type="component" value="Unassembled WGS sequence"/>
</dbReference>
<feature type="transmembrane region" description="Helical" evidence="8">
    <location>
        <begin position="109"/>
        <end position="134"/>
    </location>
</feature>
<accession>A0ABT5TZT6</accession>
<evidence type="ECO:0000256" key="8">
    <source>
        <dbReference type="SAM" id="Phobius"/>
    </source>
</evidence>
<evidence type="ECO:0000256" key="6">
    <source>
        <dbReference type="ARBA" id="ARBA00022989"/>
    </source>
</evidence>
<evidence type="ECO:0000256" key="2">
    <source>
        <dbReference type="ARBA" id="ARBA00022448"/>
    </source>
</evidence>
<evidence type="ECO:0000256" key="5">
    <source>
        <dbReference type="ARBA" id="ARBA00022692"/>
    </source>
</evidence>
<evidence type="ECO:0000313" key="9">
    <source>
        <dbReference type="EMBL" id="MDD9207592.1"/>
    </source>
</evidence>
<evidence type="ECO:0000256" key="1">
    <source>
        <dbReference type="ARBA" id="ARBA00004651"/>
    </source>
</evidence>
<feature type="transmembrane region" description="Helical" evidence="8">
    <location>
        <begin position="263"/>
        <end position="280"/>
    </location>
</feature>
<dbReference type="InterPro" id="IPR001851">
    <property type="entry name" value="ABC_transp_permease"/>
</dbReference>
<dbReference type="Pfam" id="PF02653">
    <property type="entry name" value="BPD_transp_2"/>
    <property type="match status" value="1"/>
</dbReference>
<evidence type="ECO:0000256" key="4">
    <source>
        <dbReference type="ARBA" id="ARBA00022519"/>
    </source>
</evidence>
<feature type="transmembrane region" description="Helical" evidence="8">
    <location>
        <begin position="29"/>
        <end position="52"/>
    </location>
</feature>
<dbReference type="PANTHER" id="PTHR32196:SF21">
    <property type="entry name" value="ABC TRANSPORTER PERMEASE PROTEIN YPHD-RELATED"/>
    <property type="match status" value="1"/>
</dbReference>
<gene>
    <name evidence="9" type="ORF">PU560_14135</name>
</gene>
<keyword evidence="7 8" id="KW-0472">Membrane</keyword>
<evidence type="ECO:0000256" key="7">
    <source>
        <dbReference type="ARBA" id="ARBA00023136"/>
    </source>
</evidence>
<dbReference type="PANTHER" id="PTHR32196">
    <property type="entry name" value="ABC TRANSPORTER PERMEASE PROTEIN YPHD-RELATED-RELATED"/>
    <property type="match status" value="1"/>
</dbReference>
<keyword evidence="2" id="KW-0813">Transport</keyword>
<comment type="subcellular location">
    <subcellularLocation>
        <location evidence="1">Cell membrane</location>
        <topology evidence="1">Multi-pass membrane protein</topology>
    </subcellularLocation>
</comment>
<protein>
    <submittedName>
        <fullName evidence="9">ABC transporter permease</fullName>
    </submittedName>
</protein>
<evidence type="ECO:0000313" key="10">
    <source>
        <dbReference type="Proteomes" id="UP001165561"/>
    </source>
</evidence>